<reference evidence="1 2" key="1">
    <citation type="submission" date="2014-04" db="EMBL/GenBank/DDBJ databases">
        <authorList>
            <consortium name="DOE Joint Genome Institute"/>
            <person name="Kuo A."/>
            <person name="Kohler A."/>
            <person name="Costa M.D."/>
            <person name="Nagy L.G."/>
            <person name="Floudas D."/>
            <person name="Copeland A."/>
            <person name="Barry K.W."/>
            <person name="Cichocki N."/>
            <person name="Veneault-Fourrey C."/>
            <person name="LaButti K."/>
            <person name="Lindquist E.A."/>
            <person name="Lipzen A."/>
            <person name="Lundell T."/>
            <person name="Morin E."/>
            <person name="Murat C."/>
            <person name="Sun H."/>
            <person name="Tunlid A."/>
            <person name="Henrissat B."/>
            <person name="Grigoriev I.V."/>
            <person name="Hibbett D.S."/>
            <person name="Martin F."/>
            <person name="Nordberg H.P."/>
            <person name="Cantor M.N."/>
            <person name="Hua S.X."/>
        </authorList>
    </citation>
    <scope>NUCLEOTIDE SEQUENCE [LARGE SCALE GENOMIC DNA]</scope>
    <source>
        <strain evidence="1 2">441</strain>
    </source>
</reference>
<sequence length="66" mass="7366">MSCRPPPPATAELPGTSCRVFVLFRVSLQDPRHFETHRRVSSPPSRRFRDIAVHLDASTFSSEAAS</sequence>
<dbReference type="Proteomes" id="UP000054018">
    <property type="component" value="Unassembled WGS sequence"/>
</dbReference>
<evidence type="ECO:0000313" key="1">
    <source>
        <dbReference type="EMBL" id="KIK15948.1"/>
    </source>
</evidence>
<proteinExistence type="predicted"/>
<keyword evidence="2" id="KW-1185">Reference proteome</keyword>
<gene>
    <name evidence="1" type="ORF">PISMIDRAFT_16139</name>
</gene>
<protein>
    <submittedName>
        <fullName evidence="1">Unplaced genomic scaffold scaffold_187, whole genome shotgun sequence</fullName>
    </submittedName>
</protein>
<dbReference type="EMBL" id="KN833871">
    <property type="protein sequence ID" value="KIK15948.1"/>
    <property type="molecule type" value="Genomic_DNA"/>
</dbReference>
<dbReference type="HOGENOM" id="CLU_2832127_0_0_1"/>
<reference evidence="2" key="2">
    <citation type="submission" date="2015-01" db="EMBL/GenBank/DDBJ databases">
        <title>Evolutionary Origins and Diversification of the Mycorrhizal Mutualists.</title>
        <authorList>
            <consortium name="DOE Joint Genome Institute"/>
            <consortium name="Mycorrhizal Genomics Consortium"/>
            <person name="Kohler A."/>
            <person name="Kuo A."/>
            <person name="Nagy L.G."/>
            <person name="Floudas D."/>
            <person name="Copeland A."/>
            <person name="Barry K.W."/>
            <person name="Cichocki N."/>
            <person name="Veneault-Fourrey C."/>
            <person name="LaButti K."/>
            <person name="Lindquist E.A."/>
            <person name="Lipzen A."/>
            <person name="Lundell T."/>
            <person name="Morin E."/>
            <person name="Murat C."/>
            <person name="Riley R."/>
            <person name="Ohm R."/>
            <person name="Sun H."/>
            <person name="Tunlid A."/>
            <person name="Henrissat B."/>
            <person name="Grigoriev I.V."/>
            <person name="Hibbett D.S."/>
            <person name="Martin F."/>
        </authorList>
    </citation>
    <scope>NUCLEOTIDE SEQUENCE [LARGE SCALE GENOMIC DNA]</scope>
    <source>
        <strain evidence="2">441</strain>
    </source>
</reference>
<evidence type="ECO:0000313" key="2">
    <source>
        <dbReference type="Proteomes" id="UP000054018"/>
    </source>
</evidence>
<dbReference type="AlphaFoldDB" id="A0A0C9Z7V9"/>
<name>A0A0C9Z7V9_9AGAM</name>
<accession>A0A0C9Z7V9</accession>
<organism evidence="1 2">
    <name type="scientific">Pisolithus microcarpus 441</name>
    <dbReference type="NCBI Taxonomy" id="765257"/>
    <lineage>
        <taxon>Eukaryota</taxon>
        <taxon>Fungi</taxon>
        <taxon>Dikarya</taxon>
        <taxon>Basidiomycota</taxon>
        <taxon>Agaricomycotina</taxon>
        <taxon>Agaricomycetes</taxon>
        <taxon>Agaricomycetidae</taxon>
        <taxon>Boletales</taxon>
        <taxon>Sclerodermatineae</taxon>
        <taxon>Pisolithaceae</taxon>
        <taxon>Pisolithus</taxon>
    </lineage>
</organism>